<dbReference type="RefSeq" id="WP_171589531.1">
    <property type="nucleotide sequence ID" value="NZ_JABGBO010000016.1"/>
</dbReference>
<dbReference type="EMBL" id="JABGBO010000016">
    <property type="protein sequence ID" value="NOL50546.1"/>
    <property type="molecule type" value="Genomic_DNA"/>
</dbReference>
<dbReference type="SUPFAM" id="SSF52540">
    <property type="entry name" value="P-loop containing nucleoside triphosphate hydrolases"/>
    <property type="match status" value="1"/>
</dbReference>
<dbReference type="InterPro" id="IPR027417">
    <property type="entry name" value="P-loop_NTPase"/>
</dbReference>
<dbReference type="Proteomes" id="UP000541421">
    <property type="component" value="Unassembled WGS sequence"/>
</dbReference>
<evidence type="ECO:0000313" key="1">
    <source>
        <dbReference type="EMBL" id="NOL50546.1"/>
    </source>
</evidence>
<keyword evidence="2" id="KW-1185">Reference proteome</keyword>
<dbReference type="Gene3D" id="3.40.50.300">
    <property type="entry name" value="P-loop containing nucleotide triphosphate hydrolases"/>
    <property type="match status" value="1"/>
</dbReference>
<comment type="caution">
    <text evidence="1">The sequence shown here is derived from an EMBL/GenBank/DDBJ whole genome shotgun (WGS) entry which is preliminary data.</text>
</comment>
<reference evidence="1 2" key="1">
    <citation type="submission" date="2020-05" db="EMBL/GenBank/DDBJ databases">
        <authorList>
            <person name="Niu N."/>
        </authorList>
    </citation>
    <scope>NUCLEOTIDE SEQUENCE [LARGE SCALE GENOMIC DNA]</scope>
    <source>
        <strain evidence="1 2">LMG10982</strain>
    </source>
</reference>
<name>A0A7Y4LE52_9BURK</name>
<dbReference type="AlphaFoldDB" id="A0A7Y4LE52"/>
<gene>
    <name evidence="1" type="ORF">HKX40_10450</name>
</gene>
<accession>A0A7Y4LE52</accession>
<sequence>MSDFYLARTLLIDGQPTTEEELISQYKVIIILSEPGAGKTSLLKSLARKLGGIHQRANSLIQELTHPKKHDPLVIDALDECFFSHPSDIDKLWKVAKDAQPAQLIVACRGSEWNKSYNQGLEEIFGAESNNHTITIAKIVSFSYEEKRKLFTYHYPCLSFDAFYSHLEKTNATNFLDNPQMLMYPSHF</sequence>
<evidence type="ECO:0008006" key="3">
    <source>
        <dbReference type="Google" id="ProtNLM"/>
    </source>
</evidence>
<evidence type="ECO:0000313" key="2">
    <source>
        <dbReference type="Proteomes" id="UP000541421"/>
    </source>
</evidence>
<protein>
    <recommendedName>
        <fullName evidence="3">NACHT domain-containing protein</fullName>
    </recommendedName>
</protein>
<organism evidence="1 2">
    <name type="scientific">Pelistega europaea</name>
    <dbReference type="NCBI Taxonomy" id="106147"/>
    <lineage>
        <taxon>Bacteria</taxon>
        <taxon>Pseudomonadati</taxon>
        <taxon>Pseudomonadota</taxon>
        <taxon>Betaproteobacteria</taxon>
        <taxon>Burkholderiales</taxon>
        <taxon>Alcaligenaceae</taxon>
        <taxon>Pelistega</taxon>
    </lineage>
</organism>
<proteinExistence type="predicted"/>